<name>A0A016RZS8_9BILA</name>
<proteinExistence type="predicted"/>
<dbReference type="EMBL" id="JARK01001669">
    <property type="protein sequence ID" value="EYB83552.1"/>
    <property type="molecule type" value="Genomic_DNA"/>
</dbReference>
<comment type="caution">
    <text evidence="1">The sequence shown here is derived from an EMBL/GenBank/DDBJ whole genome shotgun (WGS) entry which is preliminary data.</text>
</comment>
<protein>
    <submittedName>
        <fullName evidence="1">Uncharacterized protein</fullName>
    </submittedName>
</protein>
<evidence type="ECO:0000313" key="2">
    <source>
        <dbReference type="Proteomes" id="UP000024635"/>
    </source>
</evidence>
<evidence type="ECO:0000313" key="1">
    <source>
        <dbReference type="EMBL" id="EYB83552.1"/>
    </source>
</evidence>
<reference evidence="2" key="1">
    <citation type="journal article" date="2015" name="Nat. Genet.">
        <title>The genome and transcriptome of the zoonotic hookworm Ancylostoma ceylanicum identify infection-specific gene families.</title>
        <authorList>
            <person name="Schwarz E.M."/>
            <person name="Hu Y."/>
            <person name="Antoshechkin I."/>
            <person name="Miller M.M."/>
            <person name="Sternberg P.W."/>
            <person name="Aroian R.V."/>
        </authorList>
    </citation>
    <scope>NUCLEOTIDE SEQUENCE</scope>
    <source>
        <strain evidence="2">HY135</strain>
    </source>
</reference>
<dbReference type="AlphaFoldDB" id="A0A016RZS8"/>
<gene>
    <name evidence="1" type="primary">Acey_s0333.g2805</name>
    <name evidence="1" type="ORF">Y032_0333g2805</name>
</gene>
<sequence>MNFCWSQFEIFWDCIEKLVEQCSKINFHKPTLIDDASSRTMIRDSFELCDKLQIVCEIASVQCKIKAIDSRILKLKETLKGDAGVCRAVLQVLHS</sequence>
<keyword evidence="2" id="KW-1185">Reference proteome</keyword>
<dbReference type="Proteomes" id="UP000024635">
    <property type="component" value="Unassembled WGS sequence"/>
</dbReference>
<accession>A0A016RZS8</accession>
<dbReference type="OrthoDB" id="5826082at2759"/>
<organism evidence="1 2">
    <name type="scientific">Ancylostoma ceylanicum</name>
    <dbReference type="NCBI Taxonomy" id="53326"/>
    <lineage>
        <taxon>Eukaryota</taxon>
        <taxon>Metazoa</taxon>
        <taxon>Ecdysozoa</taxon>
        <taxon>Nematoda</taxon>
        <taxon>Chromadorea</taxon>
        <taxon>Rhabditida</taxon>
        <taxon>Rhabditina</taxon>
        <taxon>Rhabditomorpha</taxon>
        <taxon>Strongyloidea</taxon>
        <taxon>Ancylostomatidae</taxon>
        <taxon>Ancylostomatinae</taxon>
        <taxon>Ancylostoma</taxon>
    </lineage>
</organism>